<dbReference type="FunFam" id="3.30.565.10:FF:000014">
    <property type="entry name" value="Mismatch repair endonuclease pms1, putative"/>
    <property type="match status" value="1"/>
</dbReference>
<feature type="compositionally biased region" description="Basic and acidic residues" evidence="4">
    <location>
        <begin position="451"/>
        <end position="481"/>
    </location>
</feature>
<organism evidence="7 8">
    <name type="scientific">Letharia columbiana</name>
    <dbReference type="NCBI Taxonomy" id="112416"/>
    <lineage>
        <taxon>Eukaryota</taxon>
        <taxon>Fungi</taxon>
        <taxon>Dikarya</taxon>
        <taxon>Ascomycota</taxon>
        <taxon>Pezizomycotina</taxon>
        <taxon>Lecanoromycetes</taxon>
        <taxon>OSLEUM clade</taxon>
        <taxon>Lecanoromycetidae</taxon>
        <taxon>Lecanorales</taxon>
        <taxon>Lecanorineae</taxon>
        <taxon>Parmeliaceae</taxon>
        <taxon>Letharia</taxon>
    </lineage>
</organism>
<dbReference type="GO" id="GO:0016887">
    <property type="term" value="F:ATP hydrolysis activity"/>
    <property type="evidence" value="ECO:0007669"/>
    <property type="project" value="InterPro"/>
</dbReference>
<feature type="domain" description="MutL C-terminal dimerisation" evidence="5">
    <location>
        <begin position="806"/>
        <end position="964"/>
    </location>
</feature>
<accession>A0A8H6G2L8</accession>
<dbReference type="NCBIfam" id="TIGR00585">
    <property type="entry name" value="mutl"/>
    <property type="match status" value="1"/>
</dbReference>
<dbReference type="PANTHER" id="PTHR10073">
    <property type="entry name" value="DNA MISMATCH REPAIR PROTEIN MLH, PMS, MUTL"/>
    <property type="match status" value="1"/>
</dbReference>
<evidence type="ECO:0000313" key="7">
    <source>
        <dbReference type="EMBL" id="KAF6239420.1"/>
    </source>
</evidence>
<dbReference type="Gene3D" id="3.30.1540.20">
    <property type="entry name" value="MutL, C-terminal domain, dimerisation subdomain"/>
    <property type="match status" value="1"/>
</dbReference>
<dbReference type="Gene3D" id="3.30.230.10">
    <property type="match status" value="1"/>
</dbReference>
<dbReference type="SMART" id="SM01340">
    <property type="entry name" value="DNA_mis_repair"/>
    <property type="match status" value="1"/>
</dbReference>
<feature type="domain" description="DNA mismatch repair protein S5" evidence="6">
    <location>
        <begin position="217"/>
        <end position="352"/>
    </location>
</feature>
<dbReference type="Pfam" id="PF08676">
    <property type="entry name" value="MutL_C"/>
    <property type="match status" value="1"/>
</dbReference>
<dbReference type="InterPro" id="IPR013507">
    <property type="entry name" value="DNA_mismatch_S5_2-like"/>
</dbReference>
<dbReference type="GO" id="GO:0000710">
    <property type="term" value="P:meiotic mismatch repair"/>
    <property type="evidence" value="ECO:0007669"/>
    <property type="project" value="UniProtKB-ARBA"/>
</dbReference>
<dbReference type="RefSeq" id="XP_037168707.1">
    <property type="nucleotide sequence ID" value="XM_037304614.1"/>
</dbReference>
<comment type="caution">
    <text evidence="7">The sequence shown here is derived from an EMBL/GenBank/DDBJ whole genome shotgun (WGS) entry which is preliminary data.</text>
</comment>
<evidence type="ECO:0000259" key="5">
    <source>
        <dbReference type="SMART" id="SM00853"/>
    </source>
</evidence>
<dbReference type="InterPro" id="IPR020568">
    <property type="entry name" value="Ribosomal_Su5_D2-typ_SF"/>
</dbReference>
<feature type="region of interest" description="Disordered" evidence="4">
    <location>
        <begin position="497"/>
        <end position="698"/>
    </location>
</feature>
<dbReference type="InterPro" id="IPR014790">
    <property type="entry name" value="MutL_C"/>
</dbReference>
<dbReference type="GO" id="GO:0030983">
    <property type="term" value="F:mismatched DNA binding"/>
    <property type="evidence" value="ECO:0007669"/>
    <property type="project" value="InterPro"/>
</dbReference>
<reference evidence="7 8" key="1">
    <citation type="journal article" date="2020" name="Genomics">
        <title>Complete, high-quality genomes from long-read metagenomic sequencing of two wolf lichen thalli reveals enigmatic genome architecture.</title>
        <authorList>
            <person name="McKenzie S.K."/>
            <person name="Walston R.F."/>
            <person name="Allen J.L."/>
        </authorList>
    </citation>
    <scope>NUCLEOTIDE SEQUENCE [LARGE SCALE GENOMIC DNA]</scope>
    <source>
        <strain evidence="7">WasteWater2</strain>
    </source>
</reference>
<feature type="compositionally biased region" description="Polar residues" evidence="4">
    <location>
        <begin position="356"/>
        <end position="380"/>
    </location>
</feature>
<dbReference type="GO" id="GO:0005524">
    <property type="term" value="F:ATP binding"/>
    <property type="evidence" value="ECO:0007669"/>
    <property type="project" value="InterPro"/>
</dbReference>
<keyword evidence="2" id="KW-0227">DNA damage</keyword>
<dbReference type="GeneID" id="59284354"/>
<feature type="region of interest" description="Disordered" evidence="4">
    <location>
        <begin position="769"/>
        <end position="789"/>
    </location>
</feature>
<dbReference type="FunFam" id="3.30.230.10:FF:000120">
    <property type="entry name" value="Mismatch repair endonuclease PMS2"/>
    <property type="match status" value="1"/>
</dbReference>
<dbReference type="SMART" id="SM00853">
    <property type="entry name" value="MutL_C"/>
    <property type="match status" value="1"/>
</dbReference>
<dbReference type="Pfam" id="PF13589">
    <property type="entry name" value="HATPase_c_3"/>
    <property type="match status" value="1"/>
</dbReference>
<evidence type="ECO:0000259" key="6">
    <source>
        <dbReference type="SMART" id="SM01340"/>
    </source>
</evidence>
<comment type="similarity">
    <text evidence="1">Belongs to the DNA mismatch repair MutL/HexB family.</text>
</comment>
<name>A0A8H6G2L8_9LECA</name>
<keyword evidence="8" id="KW-1185">Reference proteome</keyword>
<feature type="compositionally biased region" description="Polar residues" evidence="4">
    <location>
        <begin position="525"/>
        <end position="543"/>
    </location>
</feature>
<proteinExistence type="inferred from homology"/>
<evidence type="ECO:0000256" key="4">
    <source>
        <dbReference type="SAM" id="MobiDB-lite"/>
    </source>
</evidence>
<feature type="compositionally biased region" description="Polar residues" evidence="4">
    <location>
        <begin position="563"/>
        <end position="578"/>
    </location>
</feature>
<dbReference type="InterPro" id="IPR002099">
    <property type="entry name" value="MutL/Mlh/PMS"/>
</dbReference>
<dbReference type="InterPro" id="IPR042121">
    <property type="entry name" value="MutL_C_regsub"/>
</dbReference>
<dbReference type="AlphaFoldDB" id="A0A8H6G2L8"/>
<evidence type="ECO:0000313" key="8">
    <source>
        <dbReference type="Proteomes" id="UP000578531"/>
    </source>
</evidence>
<evidence type="ECO:0000256" key="2">
    <source>
        <dbReference type="ARBA" id="ARBA00022763"/>
    </source>
</evidence>
<dbReference type="InterPro" id="IPR037198">
    <property type="entry name" value="MutL_C_sf"/>
</dbReference>
<dbReference type="InterPro" id="IPR014762">
    <property type="entry name" value="DNA_mismatch_repair_CS"/>
</dbReference>
<dbReference type="CDD" id="cd03484">
    <property type="entry name" value="MutL_Trans_hPMS_2_like"/>
    <property type="match status" value="1"/>
</dbReference>
<dbReference type="Gene3D" id="3.30.565.10">
    <property type="entry name" value="Histidine kinase-like ATPase, C-terminal domain"/>
    <property type="match status" value="1"/>
</dbReference>
<feature type="region of interest" description="Disordered" evidence="4">
    <location>
        <begin position="354"/>
        <end position="481"/>
    </location>
</feature>
<dbReference type="PROSITE" id="PS00058">
    <property type="entry name" value="DNA_MISMATCH_REPAIR_1"/>
    <property type="match status" value="1"/>
</dbReference>
<sequence>MATIKALEGRTVHQIQSGQVIVDLCSVVKELVENSLDAGATSIDIRFKNNGLDSIEVQDNGSGIVSENYQTIALKHYTSKLSSYDDLSSLQTFGFRGEALSSLCALSKFHVTTARADEAPKGTRLDFEVSGQLKSTQVVASQKGTTVAVEDLFVSLPVRRRELEKNIKREYGKVLGILQACACISTQARISVSNVMAKGKRAVIFATKSNQTTRENIATVFGTKALPALVAMNLSFELQPTKTQEPASNSENKQVQVIGHVSRPTFGEGRQAPDRQMFFVNSRPCGLPQVAKIFNEVYKAYNASQSPFIFANLSLDTNAYDVNVSPDKRTILLHDQTSLLESIRVSLTALFEKQDQTVPQSQKSGQTFKNLTGRRGTSSVDDTHTPGNHALHPPELQISDDSEYEVSSEKEEPAKDDGVPSLIESFAGRDSRERAIKATSAPGASNRTKMLSKDKQKLVKKLGREKEQSHEPADYDDARDLAKSDAMLNGLARPVEDFNRRIAEQQPDSIETPTPMGCLSREESQASSPTGSKSETEHSSGVVQNAFDRMRPRRNPPEVATITIGSKTTTSVLGPSSSSKRRKLDSTTATPIRPTGFADDPARKKFSSSMRAFAAPGSELIKSVGRPQSKSRVSRPYLGSASDNEDESGVTDLSPGALTTSEDDEESPAESPGGRADETLETPLAEAESDDDYLDDEGKKAREEATVADLIKQAEEKAAMPSEDNIRRVNQILRGRGQKDSTTQLMQMIDESVERIDQQLKTLETALQAPADYGFSPNPTAPTEDTSAEERLSLTVSKADFAHMHITGQFNLGFILAVRDPSPCSPNSDLFIIDQHASDEKYNFERLQAKTIVQNQRLVHPHKLDLTAIEEEIILDNNNTLLKNGFQVEIDISGDEEVGRRCKLMSLPMSREVTFDVTDLEELIALLADNPSSSSSESVPRPTKVRRMFAMRACRSSVMIGKTLTPKQMGALVRKMGEIDKPWNCPHGRPTMRHVYGLKEWEGWKEGGGLAGVEAGRKVEWGRWVKGVREQEEEMDREDDDGKEEQMEKGFDNSEAGDAEDEEWS</sequence>
<feature type="compositionally biased region" description="Acidic residues" evidence="4">
    <location>
        <begin position="1055"/>
        <end position="1065"/>
    </location>
</feature>
<feature type="region of interest" description="Disordered" evidence="4">
    <location>
        <begin position="1027"/>
        <end position="1065"/>
    </location>
</feature>
<dbReference type="InterPro" id="IPR014721">
    <property type="entry name" value="Ribsml_uS5_D2-typ_fold_subgr"/>
</dbReference>
<dbReference type="OrthoDB" id="10263226at2759"/>
<dbReference type="Gene3D" id="3.30.1370.100">
    <property type="entry name" value="MutL, C-terminal domain, regulatory subdomain"/>
    <property type="match status" value="1"/>
</dbReference>
<dbReference type="SUPFAM" id="SSF55874">
    <property type="entry name" value="ATPase domain of HSP90 chaperone/DNA topoisomerase II/histidine kinase"/>
    <property type="match status" value="1"/>
</dbReference>
<feature type="compositionally biased region" description="Acidic residues" evidence="4">
    <location>
        <begin position="1031"/>
        <end position="1043"/>
    </location>
</feature>
<dbReference type="SUPFAM" id="SSF54211">
    <property type="entry name" value="Ribosomal protein S5 domain 2-like"/>
    <property type="match status" value="1"/>
</dbReference>
<dbReference type="EMBL" id="JACCJC010000006">
    <property type="protein sequence ID" value="KAF6239420.1"/>
    <property type="molecule type" value="Genomic_DNA"/>
</dbReference>
<dbReference type="Pfam" id="PF01119">
    <property type="entry name" value="DNA_mis_repair"/>
    <property type="match status" value="1"/>
</dbReference>
<feature type="compositionally biased region" description="Basic and acidic residues" evidence="4">
    <location>
        <begin position="427"/>
        <end position="436"/>
    </location>
</feature>
<dbReference type="Proteomes" id="UP000578531">
    <property type="component" value="Unassembled WGS sequence"/>
</dbReference>
<evidence type="ECO:0000256" key="1">
    <source>
        <dbReference type="ARBA" id="ARBA00006082"/>
    </source>
</evidence>
<evidence type="ECO:0000256" key="3">
    <source>
        <dbReference type="ARBA" id="ARBA00070941"/>
    </source>
</evidence>
<dbReference type="GO" id="GO:0032389">
    <property type="term" value="C:MutLalpha complex"/>
    <property type="evidence" value="ECO:0007669"/>
    <property type="project" value="TreeGrafter"/>
</dbReference>
<dbReference type="SUPFAM" id="SSF118116">
    <property type="entry name" value="DNA mismatch repair protein MutL"/>
    <property type="match status" value="1"/>
</dbReference>
<dbReference type="FunFam" id="3.30.1370.100:FF:000001">
    <property type="entry name" value="Mismatch repair endonuclease pms1, putative"/>
    <property type="match status" value="1"/>
</dbReference>
<dbReference type="CDD" id="cd16926">
    <property type="entry name" value="HATPase_MutL-MLH-PMS-like"/>
    <property type="match status" value="1"/>
</dbReference>
<dbReference type="PANTHER" id="PTHR10073:SF52">
    <property type="entry name" value="MISMATCH REPAIR ENDONUCLEASE PMS2"/>
    <property type="match status" value="1"/>
</dbReference>
<dbReference type="GO" id="GO:0140664">
    <property type="term" value="F:ATP-dependent DNA damage sensor activity"/>
    <property type="evidence" value="ECO:0007669"/>
    <property type="project" value="InterPro"/>
</dbReference>
<gene>
    <name evidence="7" type="ORF">HO173_002682</name>
</gene>
<dbReference type="InterPro" id="IPR038973">
    <property type="entry name" value="MutL/Mlh/Pms-like"/>
</dbReference>
<dbReference type="InterPro" id="IPR042120">
    <property type="entry name" value="MutL_C_dimsub"/>
</dbReference>
<dbReference type="InterPro" id="IPR036890">
    <property type="entry name" value="HATPase_C_sf"/>
</dbReference>
<feature type="compositionally biased region" description="Basic and acidic residues" evidence="4">
    <location>
        <begin position="407"/>
        <end position="418"/>
    </location>
</feature>
<protein>
    <recommendedName>
        <fullName evidence="3">DNA mismatch repair protein PMS1</fullName>
    </recommendedName>
</protein>